<dbReference type="GO" id="GO:0016874">
    <property type="term" value="F:ligase activity"/>
    <property type="evidence" value="ECO:0007669"/>
    <property type="project" value="UniProtKB-UniRule"/>
</dbReference>
<keyword evidence="13" id="KW-1185">Reference proteome</keyword>
<reference evidence="12 13" key="1">
    <citation type="journal article" date="2003" name="Proc. Natl. Acad. Sci. U.S.A.">
        <title>Complete genome sequence and analysis of Wolinella succinogenes.</title>
        <authorList>
            <person name="Baar C."/>
            <person name="Eppinger M."/>
            <person name="Raddatz G."/>
            <person name="Simon JM."/>
            <person name="Lanz C."/>
            <person name="Klimmek O."/>
            <person name="Nandakumar R."/>
            <person name="Gross R."/>
            <person name="Rosinus A."/>
            <person name="Keller H."/>
            <person name="Jagtap P."/>
            <person name="Linke B."/>
            <person name="Meyer F."/>
            <person name="Lederer H."/>
            <person name="Schuster S.C."/>
        </authorList>
    </citation>
    <scope>NUCLEOTIDE SEQUENCE [LARGE SCALE GENOMIC DNA]</scope>
    <source>
        <strain evidence="13">ATCC 29543 / DSM 1740 / CCUG 13145 / JCM 31913 / LMG 7466 / NCTC 11488 / FDC 602W</strain>
    </source>
</reference>
<evidence type="ECO:0000256" key="6">
    <source>
        <dbReference type="ARBA" id="ARBA00022833"/>
    </source>
</evidence>
<dbReference type="GO" id="GO:0051604">
    <property type="term" value="P:protein maturation"/>
    <property type="evidence" value="ECO:0007669"/>
    <property type="project" value="TreeGrafter"/>
</dbReference>
<dbReference type="PROSITE" id="PS51160">
    <property type="entry name" value="ACYLPHOSPHATASE_3"/>
    <property type="match status" value="1"/>
</dbReference>
<sequence length="713" mass="80178">MIVAETDQNTLEEFIQAIRQNKPRNAKIDSFKVESDEKLVGYTSFEIRDSVNMGGKCAILPADTSICPDCLREMHDPKDRRYLYPFINCTNCGPRYTIIKELPYDRPKTSMAAFEMCPECQKEYNDPTSRRFHAEPNSCPHCGPKLTLYRSNGTPLAEGAKAIETLCKLIKKGHIVAVKGIGGFHLVCDATKNRVVMELRERKKRPTKPFAVMFRSVFEIGKCTELSPIEEATILSPERPIVLISKRRPHRLEKFLISCDGVAPRVGTMGVFLPYSPLHSLLMEQAKIPLVFTSANLSGEPLIRDFKELCEKLSGVFDYYLDHDREILNPCDDSVVTIQNNKFQVIRRARGYAPSNVLLPFELEEGVLALGAQQKSTLALAFGSNAILSPHIGDLDNPSSESYFHQTREVLQGIYEFTPKIIVSDKHPDYESTRWALKQKDSQVLQVQHHYAHMLSLLSEHKVKEKILGVIWDGTGYGDDGRIWGGEFFVGDFHGYERAGHFKEFRLLGGESAIKEPKKLALSLMFDLYGKEALNLKHPVVNSFSHDELETLYKMHQKGINSPLSSSVGRLFDAMAAMIGVVDRVTFEGECGMVLEGLYNPDFEAERYPYLVQEGVVDIHPMLLAILEGGEEASLVATKFINTLAHIALEVARIHRLPVGFSGGVFQNRELCTKIERLFQNEGLPYYMHEKIPCNDGGIALGQVAFAKFHGKV</sequence>
<evidence type="ECO:0000259" key="10">
    <source>
        <dbReference type="PROSITE" id="PS51160"/>
    </source>
</evidence>
<dbReference type="eggNOG" id="COG0068">
    <property type="taxonomic scope" value="Bacteria"/>
</dbReference>
<evidence type="ECO:0000313" key="12">
    <source>
        <dbReference type="EMBL" id="CAE09903.1"/>
    </source>
</evidence>
<dbReference type="PROSITE" id="PS51163">
    <property type="entry name" value="YRDC"/>
    <property type="match status" value="1"/>
</dbReference>
<evidence type="ECO:0000256" key="9">
    <source>
        <dbReference type="PROSITE-ProRule" id="PRU00520"/>
    </source>
</evidence>
<evidence type="ECO:0000256" key="5">
    <source>
        <dbReference type="ARBA" id="ARBA00022771"/>
    </source>
</evidence>
<evidence type="ECO:0000256" key="4">
    <source>
        <dbReference type="ARBA" id="ARBA00022723"/>
    </source>
</evidence>
<dbReference type="HOGENOM" id="CLU_009164_0_0_7"/>
<dbReference type="Gene3D" id="3.30.110.120">
    <property type="match status" value="1"/>
</dbReference>
<dbReference type="PANTHER" id="PTHR42959">
    <property type="entry name" value="CARBAMOYLTRANSFERASE"/>
    <property type="match status" value="1"/>
</dbReference>
<keyword evidence="3" id="KW-0436">Ligase</keyword>
<dbReference type="InterPro" id="IPR055128">
    <property type="entry name" value="HypF_C_2"/>
</dbReference>
<dbReference type="InterPro" id="IPR004421">
    <property type="entry name" value="Carbamoyltransferase_HypF"/>
</dbReference>
<comment type="similarity">
    <text evidence="2 8">Belongs to the carbamoyltransferase HypF family.</text>
</comment>
<dbReference type="Pfam" id="PF01300">
    <property type="entry name" value="Sua5_yciO_yrdC"/>
    <property type="match status" value="1"/>
</dbReference>
<organism evidence="13">
    <name type="scientific">Wolinella succinogenes (strain ATCC 29543 / DSM 1740 / CCUG 13145 / JCM 31913 / LMG 7466 / NCTC 11488 / FDC 602W)</name>
    <name type="common">Vibrio succinogenes</name>
    <dbReference type="NCBI Taxonomy" id="273121"/>
    <lineage>
        <taxon>Bacteria</taxon>
        <taxon>Pseudomonadati</taxon>
        <taxon>Campylobacterota</taxon>
        <taxon>Epsilonproteobacteria</taxon>
        <taxon>Campylobacterales</taxon>
        <taxon>Helicobacteraceae</taxon>
        <taxon>Wolinella</taxon>
    </lineage>
</organism>
<dbReference type="Pfam" id="PF22521">
    <property type="entry name" value="HypF_C_2"/>
    <property type="match status" value="1"/>
</dbReference>
<dbReference type="EC" id="6.2.-.-" evidence="8"/>
<dbReference type="PIRSF" id="PIRSF006256">
    <property type="entry name" value="CMPcnvr_hdrg_mat"/>
    <property type="match status" value="1"/>
</dbReference>
<dbReference type="InterPro" id="IPR041440">
    <property type="entry name" value="HypF_C"/>
</dbReference>
<dbReference type="STRING" id="273121.WS0790"/>
<evidence type="ECO:0000256" key="8">
    <source>
        <dbReference type="PIRNR" id="PIRNR006256"/>
    </source>
</evidence>
<dbReference type="Pfam" id="PF17788">
    <property type="entry name" value="HypF_C"/>
    <property type="match status" value="1"/>
</dbReference>
<protein>
    <recommendedName>
        <fullName evidence="8">Carbamoyltransferase</fullName>
        <ecNumber evidence="8">6.2.-.-</ecNumber>
    </recommendedName>
</protein>
<dbReference type="GO" id="GO:0008270">
    <property type="term" value="F:zinc ion binding"/>
    <property type="evidence" value="ECO:0007669"/>
    <property type="project" value="UniProtKB-KW"/>
</dbReference>
<dbReference type="GO" id="GO:0016743">
    <property type="term" value="F:carboxyl- or carbamoyltransferase activity"/>
    <property type="evidence" value="ECO:0007669"/>
    <property type="project" value="UniProtKB-UniRule"/>
</dbReference>
<feature type="domain" description="Acylphosphatase-like" evidence="10">
    <location>
        <begin position="1"/>
        <end position="49"/>
    </location>
</feature>
<dbReference type="Gene3D" id="3.90.870.50">
    <property type="match status" value="1"/>
</dbReference>
<proteinExistence type="inferred from homology"/>
<dbReference type="InterPro" id="IPR051060">
    <property type="entry name" value="Carbamoyltrans_HypF-like"/>
</dbReference>
<gene>
    <name evidence="12" type="primary">HYPF</name>
    <name evidence="12" type="ordered locus">WS0790</name>
</gene>
<dbReference type="InterPro" id="IPR001792">
    <property type="entry name" value="Acylphosphatase-like_dom"/>
</dbReference>
<name>Q7M9N8_WOLSU</name>
<dbReference type="Pfam" id="PF07503">
    <property type="entry name" value="zf-HYPF"/>
    <property type="match status" value="2"/>
</dbReference>
<dbReference type="UniPathway" id="UPA00335"/>
<dbReference type="InterPro" id="IPR006070">
    <property type="entry name" value="Sua5-like_dom"/>
</dbReference>
<comment type="pathway">
    <text evidence="1">Protein modification; [NiFe] hydrogenase maturation.</text>
</comment>
<dbReference type="InterPro" id="IPR017945">
    <property type="entry name" value="DHBP_synth_RibB-like_a/b_dom"/>
</dbReference>
<dbReference type="NCBIfam" id="TIGR00143">
    <property type="entry name" value="hypF"/>
    <property type="match status" value="1"/>
</dbReference>
<accession>Q7M9N8</accession>
<feature type="domain" description="YrdC-like" evidence="11">
    <location>
        <begin position="160"/>
        <end position="351"/>
    </location>
</feature>
<dbReference type="AlphaFoldDB" id="Q7M9N8"/>
<dbReference type="PANTHER" id="PTHR42959:SF1">
    <property type="entry name" value="CARBAMOYLTRANSFERASE HYPF"/>
    <property type="match status" value="1"/>
</dbReference>
<evidence type="ECO:0000256" key="1">
    <source>
        <dbReference type="ARBA" id="ARBA00004711"/>
    </source>
</evidence>
<dbReference type="InterPro" id="IPR011125">
    <property type="entry name" value="Znf_HypF"/>
</dbReference>
<evidence type="ECO:0000313" key="13">
    <source>
        <dbReference type="Proteomes" id="UP000000422"/>
    </source>
</evidence>
<dbReference type="FunFam" id="3.30.420.40:FF:000124">
    <property type="entry name" value="Carbamoyltransferase HypF"/>
    <property type="match status" value="1"/>
</dbReference>
<evidence type="ECO:0000256" key="3">
    <source>
        <dbReference type="ARBA" id="ARBA00022598"/>
    </source>
</evidence>
<evidence type="ECO:0000259" key="11">
    <source>
        <dbReference type="PROSITE" id="PS51163"/>
    </source>
</evidence>
<dbReference type="Gene3D" id="3.30.420.360">
    <property type="match status" value="1"/>
</dbReference>
<keyword evidence="4" id="KW-0479">Metal-binding</keyword>
<dbReference type="SUPFAM" id="SSF55821">
    <property type="entry name" value="YrdC/RibB"/>
    <property type="match status" value="1"/>
</dbReference>
<dbReference type="EMBL" id="BX571659">
    <property type="protein sequence ID" value="CAE09903.1"/>
    <property type="molecule type" value="Genomic_DNA"/>
</dbReference>
<dbReference type="GO" id="GO:0003725">
    <property type="term" value="F:double-stranded RNA binding"/>
    <property type="evidence" value="ECO:0007669"/>
    <property type="project" value="InterPro"/>
</dbReference>
<keyword evidence="6" id="KW-0862">Zinc</keyword>
<evidence type="ECO:0000256" key="2">
    <source>
        <dbReference type="ARBA" id="ARBA00008097"/>
    </source>
</evidence>
<dbReference type="Proteomes" id="UP000000422">
    <property type="component" value="Chromosome"/>
</dbReference>
<keyword evidence="5" id="KW-0863">Zinc-finger</keyword>
<dbReference type="Gene3D" id="3.30.420.40">
    <property type="match status" value="1"/>
</dbReference>
<evidence type="ECO:0000256" key="7">
    <source>
        <dbReference type="ARBA" id="ARBA00048220"/>
    </source>
</evidence>
<comment type="catalytic activity">
    <reaction evidence="7">
        <text>C-terminal L-cysteinyl-[HypE protein] + carbamoyl phosphate + ATP + H2O = C-terminal S-carboxamide-L-cysteinyl-[HypE protein] + AMP + phosphate + diphosphate + H(+)</text>
        <dbReference type="Rhea" id="RHEA:55636"/>
        <dbReference type="Rhea" id="RHEA-COMP:14247"/>
        <dbReference type="Rhea" id="RHEA-COMP:14392"/>
        <dbReference type="ChEBI" id="CHEBI:15377"/>
        <dbReference type="ChEBI" id="CHEBI:15378"/>
        <dbReference type="ChEBI" id="CHEBI:30616"/>
        <dbReference type="ChEBI" id="CHEBI:33019"/>
        <dbReference type="ChEBI" id="CHEBI:43474"/>
        <dbReference type="ChEBI" id="CHEBI:58228"/>
        <dbReference type="ChEBI" id="CHEBI:76913"/>
        <dbReference type="ChEBI" id="CHEBI:139126"/>
        <dbReference type="ChEBI" id="CHEBI:456215"/>
    </reaction>
</comment>
<comment type="caution">
    <text evidence="9">Lacks conserved residue(s) required for the propagation of feature annotation.</text>
</comment>
<dbReference type="KEGG" id="wsu:WS0790"/>